<gene>
    <name evidence="2" type="ORF">Plil01_001690400</name>
</gene>
<dbReference type="AlphaFoldDB" id="A0A9W6XRZ2"/>
<proteinExistence type="predicted"/>
<comment type="caution">
    <text evidence="2">The sequence shown here is derived from an EMBL/GenBank/DDBJ whole genome shotgun (WGS) entry which is preliminary data.</text>
</comment>
<feature type="region of interest" description="Disordered" evidence="1">
    <location>
        <begin position="75"/>
        <end position="94"/>
    </location>
</feature>
<keyword evidence="3" id="KW-1185">Reference proteome</keyword>
<evidence type="ECO:0000256" key="1">
    <source>
        <dbReference type="SAM" id="MobiDB-lite"/>
    </source>
</evidence>
<dbReference type="Proteomes" id="UP001165083">
    <property type="component" value="Unassembled WGS sequence"/>
</dbReference>
<accession>A0A9W6XRZ2</accession>
<sequence length="94" mass="10162">MVALSAYCTSIASAGQSLSRGTNDSSSLRLLSEIYLAEQDPVETEDNVEERALSLASVKNIMAKNFARLKQLGENSARSIRSRENPSTLKGENA</sequence>
<name>A0A9W6XRZ2_9STRA</name>
<organism evidence="2 3">
    <name type="scientific">Phytophthora lilii</name>
    <dbReference type="NCBI Taxonomy" id="2077276"/>
    <lineage>
        <taxon>Eukaryota</taxon>
        <taxon>Sar</taxon>
        <taxon>Stramenopiles</taxon>
        <taxon>Oomycota</taxon>
        <taxon>Peronosporomycetes</taxon>
        <taxon>Peronosporales</taxon>
        <taxon>Peronosporaceae</taxon>
        <taxon>Phytophthora</taxon>
    </lineage>
</organism>
<evidence type="ECO:0000313" key="3">
    <source>
        <dbReference type="Proteomes" id="UP001165083"/>
    </source>
</evidence>
<reference evidence="2" key="1">
    <citation type="submission" date="2023-04" db="EMBL/GenBank/DDBJ databases">
        <title>Phytophthora lilii NBRC 32176.</title>
        <authorList>
            <person name="Ichikawa N."/>
            <person name="Sato H."/>
            <person name="Tonouchi N."/>
        </authorList>
    </citation>
    <scope>NUCLEOTIDE SEQUENCE</scope>
    <source>
        <strain evidence="2">NBRC 32176</strain>
    </source>
</reference>
<protein>
    <submittedName>
        <fullName evidence="2">Unnamed protein product</fullName>
    </submittedName>
</protein>
<dbReference type="EMBL" id="BSXW01002858">
    <property type="protein sequence ID" value="GMF44043.1"/>
    <property type="molecule type" value="Genomic_DNA"/>
</dbReference>
<evidence type="ECO:0000313" key="2">
    <source>
        <dbReference type="EMBL" id="GMF44043.1"/>
    </source>
</evidence>